<feature type="transmembrane region" description="Helical" evidence="6">
    <location>
        <begin position="239"/>
        <end position="258"/>
    </location>
</feature>
<feature type="transmembrane region" description="Helical" evidence="6">
    <location>
        <begin position="416"/>
        <end position="436"/>
    </location>
</feature>
<evidence type="ECO:0000256" key="5">
    <source>
        <dbReference type="ARBA" id="ARBA00023136"/>
    </source>
</evidence>
<dbReference type="Gene3D" id="1.20.1720.10">
    <property type="entry name" value="Multidrug resistance protein D"/>
    <property type="match status" value="1"/>
</dbReference>
<dbReference type="PROSITE" id="PS00216">
    <property type="entry name" value="SUGAR_TRANSPORT_1"/>
    <property type="match status" value="1"/>
</dbReference>
<keyword evidence="2" id="KW-0813">Transport</keyword>
<feature type="transmembrane region" description="Helical" evidence="6">
    <location>
        <begin position="119"/>
        <end position="138"/>
    </location>
</feature>
<feature type="domain" description="Major facilitator superfamily (MFS) profile" evidence="7">
    <location>
        <begin position="26"/>
        <end position="482"/>
    </location>
</feature>
<feature type="transmembrane region" description="Helical" evidence="6">
    <location>
        <begin position="342"/>
        <end position="365"/>
    </location>
</feature>
<evidence type="ECO:0000256" key="4">
    <source>
        <dbReference type="ARBA" id="ARBA00022989"/>
    </source>
</evidence>
<keyword evidence="5 6" id="KW-0472">Membrane</keyword>
<dbReference type="SUPFAM" id="SSF103473">
    <property type="entry name" value="MFS general substrate transporter"/>
    <property type="match status" value="1"/>
</dbReference>
<dbReference type="InterPro" id="IPR036259">
    <property type="entry name" value="MFS_trans_sf"/>
</dbReference>
<dbReference type="Gene3D" id="1.20.1250.20">
    <property type="entry name" value="MFS general substrate transporter like domains"/>
    <property type="match status" value="1"/>
</dbReference>
<organism evidence="8 9">
    <name type="scientific">Thermomonospora umbrina</name>
    <dbReference type="NCBI Taxonomy" id="111806"/>
    <lineage>
        <taxon>Bacteria</taxon>
        <taxon>Bacillati</taxon>
        <taxon>Actinomycetota</taxon>
        <taxon>Actinomycetes</taxon>
        <taxon>Streptosporangiales</taxon>
        <taxon>Thermomonosporaceae</taxon>
        <taxon>Thermomonospora</taxon>
    </lineage>
</organism>
<feature type="transmembrane region" description="Helical" evidence="6">
    <location>
        <begin position="456"/>
        <end position="476"/>
    </location>
</feature>
<dbReference type="InterPro" id="IPR011701">
    <property type="entry name" value="MFS"/>
</dbReference>
<evidence type="ECO:0000256" key="2">
    <source>
        <dbReference type="ARBA" id="ARBA00022448"/>
    </source>
</evidence>
<proteinExistence type="predicted"/>
<evidence type="ECO:0000256" key="6">
    <source>
        <dbReference type="SAM" id="Phobius"/>
    </source>
</evidence>
<feature type="transmembrane region" description="Helical" evidence="6">
    <location>
        <begin position="278"/>
        <end position="303"/>
    </location>
</feature>
<feature type="transmembrane region" description="Helical" evidence="6">
    <location>
        <begin position="150"/>
        <end position="168"/>
    </location>
</feature>
<feature type="transmembrane region" description="Helical" evidence="6">
    <location>
        <begin position="92"/>
        <end position="113"/>
    </location>
</feature>
<feature type="transmembrane region" description="Helical" evidence="6">
    <location>
        <begin position="213"/>
        <end position="233"/>
    </location>
</feature>
<feature type="transmembrane region" description="Helical" evidence="6">
    <location>
        <begin position="180"/>
        <end position="201"/>
    </location>
</feature>
<keyword evidence="3 6" id="KW-0812">Transmembrane</keyword>
<dbReference type="GO" id="GO:0022857">
    <property type="term" value="F:transmembrane transporter activity"/>
    <property type="evidence" value="ECO:0007669"/>
    <property type="project" value="InterPro"/>
</dbReference>
<feature type="transmembrane region" description="Helical" evidence="6">
    <location>
        <begin position="63"/>
        <end position="80"/>
    </location>
</feature>
<feature type="transmembrane region" description="Helical" evidence="6">
    <location>
        <begin position="371"/>
        <end position="395"/>
    </location>
</feature>
<dbReference type="Proteomes" id="UP000256661">
    <property type="component" value="Unassembled WGS sequence"/>
</dbReference>
<accession>A0A3D9STW7</accession>
<dbReference type="InterPro" id="IPR005829">
    <property type="entry name" value="Sugar_transporter_CS"/>
</dbReference>
<dbReference type="PROSITE" id="PS50850">
    <property type="entry name" value="MFS"/>
    <property type="match status" value="1"/>
</dbReference>
<dbReference type="CDD" id="cd17321">
    <property type="entry name" value="MFS_MMR_MDR_like"/>
    <property type="match status" value="1"/>
</dbReference>
<dbReference type="Pfam" id="PF07690">
    <property type="entry name" value="MFS_1"/>
    <property type="match status" value="1"/>
</dbReference>
<evidence type="ECO:0000259" key="7">
    <source>
        <dbReference type="PROSITE" id="PS50850"/>
    </source>
</evidence>
<evidence type="ECO:0000313" key="8">
    <source>
        <dbReference type="EMBL" id="REE99382.1"/>
    </source>
</evidence>
<dbReference type="AlphaFoldDB" id="A0A3D9STW7"/>
<name>A0A3D9STW7_9ACTN</name>
<evidence type="ECO:0000256" key="3">
    <source>
        <dbReference type="ARBA" id="ARBA00022692"/>
    </source>
</evidence>
<sequence length="494" mass="50122">MTRAPTARGGTARSRRPAAPGRSWQVVAVLGIATLPVMADSPVMNLALPAIVRHFDAGPFEATWLMSAYLLAQTSLLIVAGRLADVFGRRTFLLAGLAVFTAAALLAGCAPSVEILIGWRVVQAAGGAMILANSTAMLKAILAPERLGQGIGVFAGTIAAAPLVGLLFGGVATQAAGWRWALWMNVPLGLLALVWGAVVVPRVPPGPREPIDLVGAALLCAGLGGLVLGLSSIDSPGGPGSPVLVVGVPAVLLAAFAARQVYAAHPLMRWTLLTHPGVALGVLAASLDVLGRHGAMLLVALYLQTVGGMPPAQAGVVMLPGAVAAMTAATMGGFLTRRVRPVTLAAAGAAGTACALPMLALTLTAGAPRPLIALTVTLTMVGGSVFYTGNTAAFVTSAPAERLGVANGLRLTTQNVGMLLSVALPLGALGSALPAADRRTLYAQSPAAIGDLTAGYHRAFTVLTVVTLLTTVTCLANRARATRRRPGPTVTVRR</sequence>
<dbReference type="PANTHER" id="PTHR42718">
    <property type="entry name" value="MAJOR FACILITATOR SUPERFAMILY MULTIDRUG TRANSPORTER MFSC"/>
    <property type="match status" value="1"/>
</dbReference>
<reference evidence="8 9" key="1">
    <citation type="submission" date="2018-08" db="EMBL/GenBank/DDBJ databases">
        <title>Sequencing the genomes of 1000 actinobacteria strains.</title>
        <authorList>
            <person name="Klenk H.-P."/>
        </authorList>
    </citation>
    <scope>NUCLEOTIDE SEQUENCE [LARGE SCALE GENOMIC DNA]</scope>
    <source>
        <strain evidence="8 9">DSM 43927</strain>
    </source>
</reference>
<comment type="caution">
    <text evidence="8">The sequence shown here is derived from an EMBL/GenBank/DDBJ whole genome shotgun (WGS) entry which is preliminary data.</text>
</comment>
<feature type="transmembrane region" description="Helical" evidence="6">
    <location>
        <begin position="315"/>
        <end position="335"/>
    </location>
</feature>
<comment type="subcellular location">
    <subcellularLocation>
        <location evidence="1">Cell membrane</location>
        <topology evidence="1">Multi-pass membrane protein</topology>
    </subcellularLocation>
</comment>
<dbReference type="InterPro" id="IPR020846">
    <property type="entry name" value="MFS_dom"/>
</dbReference>
<dbReference type="PANTHER" id="PTHR42718:SF9">
    <property type="entry name" value="MAJOR FACILITATOR SUPERFAMILY MULTIDRUG TRANSPORTER MFSC"/>
    <property type="match status" value="1"/>
</dbReference>
<dbReference type="EMBL" id="QTTT01000001">
    <property type="protein sequence ID" value="REE99382.1"/>
    <property type="molecule type" value="Genomic_DNA"/>
</dbReference>
<protein>
    <submittedName>
        <fullName evidence="8">EmrB/QacA subfamily drug resistance transporter</fullName>
    </submittedName>
</protein>
<keyword evidence="9" id="KW-1185">Reference proteome</keyword>
<keyword evidence="4 6" id="KW-1133">Transmembrane helix</keyword>
<gene>
    <name evidence="8" type="ORF">DFJ69_4894</name>
</gene>
<evidence type="ECO:0000256" key="1">
    <source>
        <dbReference type="ARBA" id="ARBA00004651"/>
    </source>
</evidence>
<dbReference type="GO" id="GO:0005886">
    <property type="term" value="C:plasma membrane"/>
    <property type="evidence" value="ECO:0007669"/>
    <property type="project" value="UniProtKB-SubCell"/>
</dbReference>
<evidence type="ECO:0000313" key="9">
    <source>
        <dbReference type="Proteomes" id="UP000256661"/>
    </source>
</evidence>